<dbReference type="RefSeq" id="XP_052949471.1">
    <property type="nucleotide sequence ID" value="XM_053090897.1"/>
</dbReference>
<feature type="compositionally biased region" description="Basic and acidic residues" evidence="7">
    <location>
        <begin position="954"/>
        <end position="963"/>
    </location>
</feature>
<dbReference type="InterPro" id="IPR015351">
    <property type="entry name" value="RBP-J/Cbf11/Cbf12_DNA-bd"/>
</dbReference>
<evidence type="ECO:0000313" key="10">
    <source>
        <dbReference type="EMBL" id="KAI9639694.1"/>
    </source>
</evidence>
<comment type="similarity">
    <text evidence="2">Belongs to the Su(H) family.</text>
</comment>
<keyword evidence="6" id="KW-0539">Nucleus</keyword>
<evidence type="ECO:0000256" key="5">
    <source>
        <dbReference type="ARBA" id="ARBA00023163"/>
    </source>
</evidence>
<feature type="compositionally biased region" description="Pro residues" evidence="7">
    <location>
        <begin position="559"/>
        <end position="572"/>
    </location>
</feature>
<dbReference type="SUPFAM" id="SSF110217">
    <property type="entry name" value="DNA-binding protein LAG-1 (CSL)"/>
    <property type="match status" value="1"/>
</dbReference>
<keyword evidence="4" id="KW-0238">DNA-binding</keyword>
<feature type="region of interest" description="Disordered" evidence="7">
    <location>
        <begin position="515"/>
        <end position="572"/>
    </location>
</feature>
<dbReference type="SUPFAM" id="SSF49417">
    <property type="entry name" value="p53-like transcription factors"/>
    <property type="match status" value="1"/>
</dbReference>
<dbReference type="GO" id="GO:0000978">
    <property type="term" value="F:RNA polymerase II cis-regulatory region sequence-specific DNA binding"/>
    <property type="evidence" value="ECO:0007669"/>
    <property type="project" value="InterPro"/>
</dbReference>
<feature type="domain" description="RBP-J/Cbf11/Cbf12 DNA binding" evidence="8">
    <location>
        <begin position="118"/>
        <end position="361"/>
    </location>
</feature>
<comment type="subcellular location">
    <subcellularLocation>
        <location evidence="1">Nucleus</location>
    </subcellularLocation>
</comment>
<dbReference type="EMBL" id="JAKWFO010000001">
    <property type="protein sequence ID" value="KAI9639694.1"/>
    <property type="molecule type" value="Genomic_DNA"/>
</dbReference>
<keyword evidence="5" id="KW-0804">Transcription</keyword>
<evidence type="ECO:0000256" key="7">
    <source>
        <dbReference type="SAM" id="MobiDB-lite"/>
    </source>
</evidence>
<feature type="region of interest" description="Disordered" evidence="7">
    <location>
        <begin position="942"/>
        <end position="963"/>
    </location>
</feature>
<dbReference type="InterPro" id="IPR008967">
    <property type="entry name" value="p53-like_TF_DNA-bd_sf"/>
</dbReference>
<dbReference type="InterPro" id="IPR036358">
    <property type="entry name" value="BTD_sf"/>
</dbReference>
<accession>A0AA38HHN8</accession>
<reference evidence="10" key="1">
    <citation type="journal article" date="2022" name="G3 (Bethesda)">
        <title>High quality genome of the basidiomycete yeast Dioszegia hungarica PDD-24b-2 isolated from cloud water.</title>
        <authorList>
            <person name="Jarrige D."/>
            <person name="Haridas S."/>
            <person name="Bleykasten-Grosshans C."/>
            <person name="Joly M."/>
            <person name="Nadalig T."/>
            <person name="Sancelme M."/>
            <person name="Vuilleumier S."/>
            <person name="Grigoriev I.V."/>
            <person name="Amato P."/>
            <person name="Bringel F."/>
        </authorList>
    </citation>
    <scope>NUCLEOTIDE SEQUENCE</scope>
    <source>
        <strain evidence="10">PDD-24b-2</strain>
    </source>
</reference>
<evidence type="ECO:0000313" key="11">
    <source>
        <dbReference type="Proteomes" id="UP001164286"/>
    </source>
</evidence>
<feature type="domain" description="Beta-trefoil DNA-binding" evidence="9">
    <location>
        <begin position="362"/>
        <end position="577"/>
    </location>
</feature>
<dbReference type="GO" id="GO:0005634">
    <property type="term" value="C:nucleus"/>
    <property type="evidence" value="ECO:0007669"/>
    <property type="project" value="UniProtKB-SubCell"/>
</dbReference>
<dbReference type="InterPro" id="IPR040159">
    <property type="entry name" value="CLS_fam"/>
</dbReference>
<protein>
    <submittedName>
        <fullName evidence="10">Uncharacterized protein</fullName>
    </submittedName>
</protein>
<dbReference type="SMART" id="SM01268">
    <property type="entry name" value="BTD"/>
    <property type="match status" value="1"/>
</dbReference>
<dbReference type="GeneID" id="77730102"/>
<dbReference type="SMART" id="SM01267">
    <property type="entry name" value="LAG1_DNAbind"/>
    <property type="match status" value="1"/>
</dbReference>
<dbReference type="AlphaFoldDB" id="A0AA38HHN8"/>
<gene>
    <name evidence="10" type="ORF">MKK02DRAFT_40016</name>
</gene>
<feature type="region of interest" description="Disordered" evidence="7">
    <location>
        <begin position="207"/>
        <end position="242"/>
    </location>
</feature>
<feature type="compositionally biased region" description="Basic and acidic residues" evidence="7">
    <location>
        <begin position="212"/>
        <end position="229"/>
    </location>
</feature>
<keyword evidence="3" id="KW-0805">Transcription regulation</keyword>
<evidence type="ECO:0000256" key="6">
    <source>
        <dbReference type="ARBA" id="ARBA00023242"/>
    </source>
</evidence>
<evidence type="ECO:0000259" key="8">
    <source>
        <dbReference type="SMART" id="SM01267"/>
    </source>
</evidence>
<dbReference type="PANTHER" id="PTHR10665">
    <property type="entry name" value="RECOMBINING BINDING PROTEIN SUPPRESSOR OF HAIRLESS"/>
    <property type="match status" value="1"/>
</dbReference>
<comment type="caution">
    <text evidence="10">The sequence shown here is derived from an EMBL/GenBank/DDBJ whole genome shotgun (WGS) entry which is preliminary data.</text>
</comment>
<sequence>MDDSEPSSTPLHLLLNAITGEAEEAYDFTGDDGHGENRMGHEEGGMEEAPLNLHDMLEDTAYNFSTGDDSSETLAKASAIASAEASDGDNLRRGITQLVTDGAAAAAGTRGSSGGWSTIQVWHPTAAQKSYGKERRLIVPPPFVRISGPILPSITSLTLSSVPVPVIAPAVAVQHVPALAPSSSQTHRIVPSSSSFTASSPVLRSAFTPTAIEKKGRTREETRRIREAANRTGFGPGWTARGRGMGDMDQDLLKEGITFPSLWVGGGEDKKVKLQGFKLVLEAHTSGAAEGGGGGAEQETQSPSLAHIDPADPPPAIAGALIHQAVSSNSAPSTPWAALSSGLLSIVSKPSIKTSKSRSVSTCFPESASFALWVRINGQSVRTKYMKLDDNAAEARLASRTGKWTPFRFEMIKRAELVGPYHTVDPAEGEADQERVLTYGSIVRLVDIHGGTKSEPVKLVKVEKNEVVLGKAGEDGGADAEHGQPVSELQRIGMVRVDDQGEVVLEGGKRTYLAAPGARLGGGEMREPDEQQSVHTGRRPKRPRAASPVTHSLEDQPAPASPAPKAATPPAPVTLEEAGLDTLNDAELDNAFGLNANLDPVLLDESAVQAAVVAAVEAESPPQAMETAERPAKRLKTRRNALAAAVVAEEEDGGEQTVCTWQSAERRAVEREEKVGAETVKTSVEVEVVQDWMAWLIAGVDNFSHTFFDPSPSPGDTATTPPKSLSPAPRLLLDPIYRPRSNTLQLTLSHFFTKPDLESPPLPLFVYLGTIGPLRASTWRSAQRSTSVKGANQSSTARCLRFDGELSAYTTGDERGEEDPVLSSYPAGSDHVIVVVDLPELAETMRTADLLRAQVDNSMPHSIGHVSGGSGAANIEPEMVDPPHTLNALADYPADNAAPPAWADTVSGFDTAELEVDGNEAIRQALQSVSQAADQEARAELSMADEESQEMLDPELREKEETLDHPAQAPLSTVQLVGGSRPPHISAGHEGAVLGRSPLPILLVRQADELVFGLGRSVVVGRHDEEEGTYEVQVVVS</sequence>
<dbReference type="Proteomes" id="UP001164286">
    <property type="component" value="Unassembled WGS sequence"/>
</dbReference>
<feature type="region of interest" description="Disordered" evidence="7">
    <location>
        <begin position="708"/>
        <end position="730"/>
    </location>
</feature>
<feature type="compositionally biased region" description="Polar residues" evidence="7">
    <location>
        <begin position="714"/>
        <end position="723"/>
    </location>
</feature>
<evidence type="ECO:0000256" key="3">
    <source>
        <dbReference type="ARBA" id="ARBA00023015"/>
    </source>
</evidence>
<keyword evidence="11" id="KW-1185">Reference proteome</keyword>
<dbReference type="InterPro" id="IPR015350">
    <property type="entry name" value="Beta-trefoil_DNA-bd_dom"/>
</dbReference>
<evidence type="ECO:0000256" key="4">
    <source>
        <dbReference type="ARBA" id="ARBA00023125"/>
    </source>
</evidence>
<organism evidence="10 11">
    <name type="scientific">Dioszegia hungarica</name>
    <dbReference type="NCBI Taxonomy" id="4972"/>
    <lineage>
        <taxon>Eukaryota</taxon>
        <taxon>Fungi</taxon>
        <taxon>Dikarya</taxon>
        <taxon>Basidiomycota</taxon>
        <taxon>Agaricomycotina</taxon>
        <taxon>Tremellomycetes</taxon>
        <taxon>Tremellales</taxon>
        <taxon>Bulleribasidiaceae</taxon>
        <taxon>Dioszegia</taxon>
    </lineage>
</organism>
<feature type="compositionally biased region" description="Acidic residues" evidence="7">
    <location>
        <begin position="943"/>
        <end position="953"/>
    </location>
</feature>
<dbReference type="Gene3D" id="2.80.10.50">
    <property type="match status" value="1"/>
</dbReference>
<dbReference type="Pfam" id="PF09271">
    <property type="entry name" value="LAG1-DNAbind"/>
    <property type="match status" value="1"/>
</dbReference>
<evidence type="ECO:0000256" key="2">
    <source>
        <dbReference type="ARBA" id="ARBA00009704"/>
    </source>
</evidence>
<dbReference type="GO" id="GO:0001228">
    <property type="term" value="F:DNA-binding transcription activator activity, RNA polymerase II-specific"/>
    <property type="evidence" value="ECO:0007669"/>
    <property type="project" value="InterPro"/>
</dbReference>
<proteinExistence type="inferred from homology"/>
<name>A0AA38HHN8_9TREE</name>
<evidence type="ECO:0000256" key="1">
    <source>
        <dbReference type="ARBA" id="ARBA00004123"/>
    </source>
</evidence>
<evidence type="ECO:0000259" key="9">
    <source>
        <dbReference type="SMART" id="SM01268"/>
    </source>
</evidence>